<feature type="disulfide bond" evidence="6">
    <location>
        <begin position="44"/>
        <end position="53"/>
    </location>
</feature>
<dbReference type="PROSITE" id="PS50041">
    <property type="entry name" value="C_TYPE_LECTIN_2"/>
    <property type="match status" value="1"/>
</dbReference>
<evidence type="ECO:0000256" key="4">
    <source>
        <dbReference type="ARBA" id="ARBA00023157"/>
    </source>
</evidence>
<evidence type="ECO:0000313" key="10">
    <source>
        <dbReference type="Proteomes" id="UP000007110"/>
    </source>
</evidence>
<dbReference type="EnsemblMetazoa" id="XM_030993888">
    <property type="protein sequence ID" value="XP_030849748"/>
    <property type="gene ID" value="LOC115927705"/>
</dbReference>
<reference evidence="9" key="2">
    <citation type="submission" date="2021-01" db="UniProtKB">
        <authorList>
            <consortium name="EnsemblMetazoa"/>
        </authorList>
    </citation>
    <scope>IDENTIFICATION</scope>
</reference>
<dbReference type="RefSeq" id="XP_030849748.1">
    <property type="nucleotide sequence ID" value="XM_030993888.1"/>
</dbReference>
<keyword evidence="5" id="KW-0325">Glycoprotein</keyword>
<evidence type="ECO:0000259" key="7">
    <source>
        <dbReference type="PROSITE" id="PS50026"/>
    </source>
</evidence>
<evidence type="ECO:0000256" key="2">
    <source>
        <dbReference type="ARBA" id="ARBA00022729"/>
    </source>
</evidence>
<dbReference type="InParanoid" id="A0A7M7PE30"/>
<dbReference type="PROSITE" id="PS50026">
    <property type="entry name" value="EGF_3"/>
    <property type="match status" value="1"/>
</dbReference>
<protein>
    <submittedName>
        <fullName evidence="9">Uncharacterized protein</fullName>
    </submittedName>
</protein>
<dbReference type="SUPFAM" id="SSF56436">
    <property type="entry name" value="C-type lectin-like"/>
    <property type="match status" value="1"/>
</dbReference>
<dbReference type="AlphaFoldDB" id="A0A7M7PE30"/>
<keyword evidence="1 6" id="KW-0245">EGF-like domain</keyword>
<organism evidence="9 10">
    <name type="scientific">Strongylocentrotus purpuratus</name>
    <name type="common">Purple sea urchin</name>
    <dbReference type="NCBI Taxonomy" id="7668"/>
    <lineage>
        <taxon>Eukaryota</taxon>
        <taxon>Metazoa</taxon>
        <taxon>Echinodermata</taxon>
        <taxon>Eleutherozoa</taxon>
        <taxon>Echinozoa</taxon>
        <taxon>Echinoidea</taxon>
        <taxon>Euechinoidea</taxon>
        <taxon>Echinacea</taxon>
        <taxon>Camarodonta</taxon>
        <taxon>Echinidea</taxon>
        <taxon>Strongylocentrotidae</taxon>
        <taxon>Strongylocentrotus</taxon>
    </lineage>
</organism>
<name>A0A7M7PE30_STRPU</name>
<dbReference type="CDD" id="cd00037">
    <property type="entry name" value="CLECT"/>
    <property type="match status" value="1"/>
</dbReference>
<dbReference type="Gene3D" id="3.10.100.10">
    <property type="entry name" value="Mannose-Binding Protein A, subunit A"/>
    <property type="match status" value="1"/>
</dbReference>
<keyword evidence="3" id="KW-0677">Repeat</keyword>
<dbReference type="FunFam" id="2.10.25.10:FF:000123">
    <property type="entry name" value="Crumbs homolog 1 (Drosophila)"/>
    <property type="match status" value="1"/>
</dbReference>
<keyword evidence="4 6" id="KW-1015">Disulfide bond</keyword>
<dbReference type="CDD" id="cd00054">
    <property type="entry name" value="EGF_CA"/>
    <property type="match status" value="1"/>
</dbReference>
<dbReference type="GeneID" id="115927705"/>
<accession>A0A7M7PE30</accession>
<dbReference type="PROSITE" id="PS00022">
    <property type="entry name" value="EGF_1"/>
    <property type="match status" value="1"/>
</dbReference>
<dbReference type="InterPro" id="IPR001304">
    <property type="entry name" value="C-type_lectin-like"/>
</dbReference>
<keyword evidence="10" id="KW-1185">Reference proteome</keyword>
<dbReference type="Pfam" id="PF00059">
    <property type="entry name" value="Lectin_C"/>
    <property type="match status" value="1"/>
</dbReference>
<dbReference type="SMART" id="SM00181">
    <property type="entry name" value="EGF"/>
    <property type="match status" value="1"/>
</dbReference>
<proteinExistence type="predicted"/>
<feature type="domain" description="EGF-like" evidence="7">
    <location>
        <begin position="18"/>
        <end position="54"/>
    </location>
</feature>
<dbReference type="PROSITE" id="PS01186">
    <property type="entry name" value="EGF_2"/>
    <property type="match status" value="1"/>
</dbReference>
<dbReference type="Pfam" id="PF00008">
    <property type="entry name" value="EGF"/>
    <property type="match status" value="1"/>
</dbReference>
<comment type="caution">
    <text evidence="6">Lacks conserved residue(s) required for the propagation of feature annotation.</text>
</comment>
<dbReference type="OMA" id="IENMEEY"/>
<dbReference type="SMART" id="SM00034">
    <property type="entry name" value="CLECT"/>
    <property type="match status" value="1"/>
</dbReference>
<keyword evidence="2" id="KW-0732">Signal</keyword>
<dbReference type="InterPro" id="IPR016187">
    <property type="entry name" value="CTDL_fold"/>
</dbReference>
<evidence type="ECO:0000313" key="9">
    <source>
        <dbReference type="EnsemblMetazoa" id="XP_030849748"/>
    </source>
</evidence>
<dbReference type="Gene3D" id="2.10.25.10">
    <property type="entry name" value="Laminin"/>
    <property type="match status" value="1"/>
</dbReference>
<dbReference type="Proteomes" id="UP000007110">
    <property type="component" value="Unassembled WGS sequence"/>
</dbReference>
<evidence type="ECO:0000256" key="3">
    <source>
        <dbReference type="ARBA" id="ARBA00022737"/>
    </source>
</evidence>
<sequence>MYSDVSSEAGAAIPIKLFNATCYSHPCLNGATCFEELDGYSCFCLGGFIGIHCEQNEACPVGWVYGHTKCFLIVNSLPNANWTTARDLCYGLDAVTMGNGEMVEPSLLFIENMEEYSLVQPHLNADWVWVNCNFVGTTWKCYTDREGTLSDYRNWDTDQPQQRNGEKCVVIISGGRMHDRLCTRSYATVCQINI</sequence>
<feature type="domain" description="C-type lectin" evidence="8">
    <location>
        <begin position="66"/>
        <end position="191"/>
    </location>
</feature>
<evidence type="ECO:0000256" key="6">
    <source>
        <dbReference type="PROSITE-ProRule" id="PRU00076"/>
    </source>
</evidence>
<dbReference type="InterPro" id="IPR000742">
    <property type="entry name" value="EGF"/>
</dbReference>
<evidence type="ECO:0000259" key="8">
    <source>
        <dbReference type="PROSITE" id="PS50041"/>
    </source>
</evidence>
<evidence type="ECO:0000256" key="1">
    <source>
        <dbReference type="ARBA" id="ARBA00022536"/>
    </source>
</evidence>
<evidence type="ECO:0000256" key="5">
    <source>
        <dbReference type="ARBA" id="ARBA00023180"/>
    </source>
</evidence>
<dbReference type="KEGG" id="spu:115927705"/>
<dbReference type="InterPro" id="IPR016186">
    <property type="entry name" value="C-type_lectin-like/link_sf"/>
</dbReference>
<dbReference type="OrthoDB" id="7726766at2759"/>
<reference evidence="10" key="1">
    <citation type="submission" date="2015-02" db="EMBL/GenBank/DDBJ databases">
        <title>Genome sequencing for Strongylocentrotus purpuratus.</title>
        <authorList>
            <person name="Murali S."/>
            <person name="Liu Y."/>
            <person name="Vee V."/>
            <person name="English A."/>
            <person name="Wang M."/>
            <person name="Skinner E."/>
            <person name="Han Y."/>
            <person name="Muzny D.M."/>
            <person name="Worley K.C."/>
            <person name="Gibbs R.A."/>
        </authorList>
    </citation>
    <scope>NUCLEOTIDE SEQUENCE</scope>
</reference>
<dbReference type="SUPFAM" id="SSF57196">
    <property type="entry name" value="EGF/Laminin"/>
    <property type="match status" value="1"/>
</dbReference>